<feature type="region of interest" description="Disordered" evidence="7">
    <location>
        <begin position="265"/>
        <end position="294"/>
    </location>
</feature>
<dbReference type="InterPro" id="IPR011009">
    <property type="entry name" value="Kinase-like_dom_sf"/>
</dbReference>
<dbReference type="GO" id="GO:0005524">
    <property type="term" value="F:ATP binding"/>
    <property type="evidence" value="ECO:0007669"/>
    <property type="project" value="UniProtKB-UniRule"/>
</dbReference>
<sequence>MTNENQYILDDSIGQGTFSHTQKALISGSQQPVIIKTLAQTLRDRPEQEQFKQHFRNLARRLVRCKHPHLAKVVELFEEEGSPYIVYEFIPGTSLADRVEMEGSIPEAQALTFIRQVAAAVNALHEAGLHHLAIKPQNIIQRRDKEEVILVEFGLTCELNPNIKQTHANLLASGYAAPEQHDPEQSCSPATDIYALAATLYCLLVGNPPPPAPLLDRIPSSEWQQHLASCAPTVKNAILQGLIVDPLQRPQSVVQWLALLTPKPTPAPNKAVSSQKTSEKTVASPPSKPKTKPPAIAYQTATVPHASPKAKTHRPNSKPKFPLGALATVCAIAASAGMGFGFSLRFNSPSESGSSLWHLKQSFPPRSQESIPLPKPE</sequence>
<evidence type="ECO:0000256" key="4">
    <source>
        <dbReference type="ARBA" id="ARBA00022777"/>
    </source>
</evidence>
<dbReference type="PANTHER" id="PTHR43289:SF6">
    <property type="entry name" value="SERINE_THREONINE-PROTEIN KINASE NEKL-3"/>
    <property type="match status" value="1"/>
</dbReference>
<keyword evidence="2" id="KW-0808">Transferase</keyword>
<keyword evidence="3 6" id="KW-0547">Nucleotide-binding</keyword>
<proteinExistence type="predicted"/>
<evidence type="ECO:0000256" key="1">
    <source>
        <dbReference type="ARBA" id="ARBA00012513"/>
    </source>
</evidence>
<evidence type="ECO:0000256" key="5">
    <source>
        <dbReference type="ARBA" id="ARBA00022840"/>
    </source>
</evidence>
<dbReference type="PROSITE" id="PS00107">
    <property type="entry name" value="PROTEIN_KINASE_ATP"/>
    <property type="match status" value="1"/>
</dbReference>
<dbReference type="CDD" id="cd14014">
    <property type="entry name" value="STKc_PknB_like"/>
    <property type="match status" value="1"/>
</dbReference>
<dbReference type="AlphaFoldDB" id="A0A8J7IS30"/>
<dbReference type="Proteomes" id="UP000654482">
    <property type="component" value="Unassembled WGS sequence"/>
</dbReference>
<protein>
    <recommendedName>
        <fullName evidence="1">non-specific serine/threonine protein kinase</fullName>
        <ecNumber evidence="1">2.7.11.1</ecNumber>
    </recommendedName>
</protein>
<evidence type="ECO:0000313" key="9">
    <source>
        <dbReference type="EMBL" id="MBE9115862.1"/>
    </source>
</evidence>
<dbReference type="RefSeq" id="WP_194028954.1">
    <property type="nucleotide sequence ID" value="NZ_JADEWZ010000009.1"/>
</dbReference>
<dbReference type="SUPFAM" id="SSF56112">
    <property type="entry name" value="Protein kinase-like (PK-like)"/>
    <property type="match status" value="1"/>
</dbReference>
<dbReference type="Pfam" id="PF00069">
    <property type="entry name" value="Pkinase"/>
    <property type="match status" value="1"/>
</dbReference>
<evidence type="ECO:0000256" key="7">
    <source>
        <dbReference type="SAM" id="MobiDB-lite"/>
    </source>
</evidence>
<name>A0A8J7IS30_9CYAN</name>
<dbReference type="PANTHER" id="PTHR43289">
    <property type="entry name" value="MITOGEN-ACTIVATED PROTEIN KINASE KINASE KINASE 20-RELATED"/>
    <property type="match status" value="1"/>
</dbReference>
<evidence type="ECO:0000256" key="2">
    <source>
        <dbReference type="ARBA" id="ARBA00022679"/>
    </source>
</evidence>
<reference evidence="9" key="1">
    <citation type="submission" date="2020-10" db="EMBL/GenBank/DDBJ databases">
        <authorList>
            <person name="Castelo-Branco R."/>
            <person name="Eusebio N."/>
            <person name="Adriana R."/>
            <person name="Vieira A."/>
            <person name="Brugerolle De Fraissinette N."/>
            <person name="Rezende De Castro R."/>
            <person name="Schneider M.P."/>
            <person name="Vasconcelos V."/>
            <person name="Leao P.N."/>
        </authorList>
    </citation>
    <scope>NUCLEOTIDE SEQUENCE</scope>
    <source>
        <strain evidence="9">LEGE 07157</strain>
    </source>
</reference>
<keyword evidence="4 9" id="KW-0418">Kinase</keyword>
<dbReference type="EMBL" id="JADEWZ010000009">
    <property type="protein sequence ID" value="MBE9115862.1"/>
    <property type="molecule type" value="Genomic_DNA"/>
</dbReference>
<dbReference type="Gene3D" id="1.10.510.10">
    <property type="entry name" value="Transferase(Phosphotransferase) domain 1"/>
    <property type="match status" value="1"/>
</dbReference>
<comment type="caution">
    <text evidence="9">The sequence shown here is derived from an EMBL/GenBank/DDBJ whole genome shotgun (WGS) entry which is preliminary data.</text>
</comment>
<keyword evidence="5 6" id="KW-0067">ATP-binding</keyword>
<keyword evidence="10" id="KW-1185">Reference proteome</keyword>
<feature type="region of interest" description="Disordered" evidence="7">
    <location>
        <begin position="349"/>
        <end position="377"/>
    </location>
</feature>
<evidence type="ECO:0000259" key="8">
    <source>
        <dbReference type="PROSITE" id="PS50011"/>
    </source>
</evidence>
<organism evidence="9 10">
    <name type="scientific">Lusitaniella coriacea LEGE 07157</name>
    <dbReference type="NCBI Taxonomy" id="945747"/>
    <lineage>
        <taxon>Bacteria</taxon>
        <taxon>Bacillati</taxon>
        <taxon>Cyanobacteriota</taxon>
        <taxon>Cyanophyceae</taxon>
        <taxon>Spirulinales</taxon>
        <taxon>Lusitaniellaceae</taxon>
        <taxon>Lusitaniella</taxon>
    </lineage>
</organism>
<accession>A0A8J7IS30</accession>
<dbReference type="InterPro" id="IPR000719">
    <property type="entry name" value="Prot_kinase_dom"/>
</dbReference>
<dbReference type="GO" id="GO:0004674">
    <property type="term" value="F:protein serine/threonine kinase activity"/>
    <property type="evidence" value="ECO:0007669"/>
    <property type="project" value="UniProtKB-KW"/>
</dbReference>
<dbReference type="EC" id="2.7.11.1" evidence="1"/>
<feature type="domain" description="Protein kinase" evidence="8">
    <location>
        <begin position="7"/>
        <end position="260"/>
    </location>
</feature>
<evidence type="ECO:0000256" key="3">
    <source>
        <dbReference type="ARBA" id="ARBA00022741"/>
    </source>
</evidence>
<evidence type="ECO:0000313" key="10">
    <source>
        <dbReference type="Proteomes" id="UP000654482"/>
    </source>
</evidence>
<evidence type="ECO:0000256" key="6">
    <source>
        <dbReference type="PROSITE-ProRule" id="PRU10141"/>
    </source>
</evidence>
<gene>
    <name evidence="9" type="ORF">IQ249_08155</name>
</gene>
<dbReference type="InterPro" id="IPR017441">
    <property type="entry name" value="Protein_kinase_ATP_BS"/>
</dbReference>
<dbReference type="PROSITE" id="PS50011">
    <property type="entry name" value="PROTEIN_KINASE_DOM"/>
    <property type="match status" value="1"/>
</dbReference>
<keyword evidence="9" id="KW-0723">Serine/threonine-protein kinase</keyword>
<feature type="binding site" evidence="6">
    <location>
        <position position="36"/>
    </location>
    <ligand>
        <name>ATP</name>
        <dbReference type="ChEBI" id="CHEBI:30616"/>
    </ligand>
</feature>